<dbReference type="InterPro" id="IPR045800">
    <property type="entry name" value="HMBD"/>
</dbReference>
<comment type="similarity">
    <text evidence="1">Belongs to the membrane fusion protein (MFP) (TC 8.A.1) family.</text>
</comment>
<evidence type="ECO:0000259" key="7">
    <source>
        <dbReference type="Pfam" id="PF19335"/>
    </source>
</evidence>
<feature type="domain" description="CzcB-like C-terminal circularly permuted SH3-like" evidence="10">
    <location>
        <begin position="389"/>
        <end position="449"/>
    </location>
</feature>
<evidence type="ECO:0000313" key="11">
    <source>
        <dbReference type="EMBL" id="MBA2882003.1"/>
    </source>
</evidence>
<evidence type="ECO:0000256" key="3">
    <source>
        <dbReference type="ARBA" id="ARBA00022833"/>
    </source>
</evidence>
<sequence length="505" mass="56740">MTRDKTRAQSGRIPVLAIFLTAVLTLAAATGAAWYSGLLSFADHQHREMQQDSDIQYTCSMHPQVVTDEPGDCPICGMELVPKDKVDENDDKDDSEREIAYWRAPMNPEEIYDEPGKSAMGMDLEPVYEDELVGGVNISIDPVTEQNMGIRTTAVKKGPLPHTIRTYGHVTYNETNIARLNLKFSGWIEKLHVDFTGARVEKGDPLFDFYSPELITAQQDLLEARRNYSRRPDETNRKMLESVKNRLAYYGIAESEIEQVIGQGAVRHALTICSPYTGVVTEKNALQGDYVQSGATIYQIADLSSVWVEAHIYEYELARVQKGLKAEMTLPYLPGKKYEGQVAYIYPYLQRKTRDVVVLLEFDNPDMFLKPDMYGDVKIATSSDETGLHVPRSAVLRSGQRDIVFVRRSAGKFTPREVKLGIPLDNDRIEILEGLAPGEQVVVSGQFMLDSESKLREASRKMTEGEDRGEKDDNSGQNSAEDEGFFDDLENSNGRNGDAFFEDLE</sequence>
<feature type="domain" description="CusB-like beta-barrel" evidence="9">
    <location>
        <begin position="305"/>
        <end position="382"/>
    </location>
</feature>
<feature type="domain" description="Heavy metal binding" evidence="7">
    <location>
        <begin position="57"/>
        <end position="83"/>
    </location>
</feature>
<evidence type="ECO:0000256" key="6">
    <source>
        <dbReference type="SAM" id="MobiDB-lite"/>
    </source>
</evidence>
<dbReference type="InterPro" id="IPR058649">
    <property type="entry name" value="CzcB_C"/>
</dbReference>
<comment type="function">
    <text evidence="5">CzcA and CzcB together would act in zinc efflux nearly as effectively as the complete czc efflux system (CzcABC). The CzcB protein is thought to funnel zinc cations to the CzcA transport protein.</text>
</comment>
<feature type="domain" description="Heavy metal binding" evidence="7">
    <location>
        <begin position="102"/>
        <end position="127"/>
    </location>
</feature>
<name>A0A7W0HL84_9BACT</name>
<feature type="compositionally biased region" description="Basic and acidic residues" evidence="6">
    <location>
        <begin position="453"/>
        <end position="474"/>
    </location>
</feature>
<evidence type="ECO:0000256" key="5">
    <source>
        <dbReference type="ARBA" id="ARBA00058766"/>
    </source>
</evidence>
<evidence type="ECO:0000313" key="12">
    <source>
        <dbReference type="Proteomes" id="UP000525298"/>
    </source>
</evidence>
<keyword evidence="2" id="KW-0813">Transport</keyword>
<evidence type="ECO:0000259" key="10">
    <source>
        <dbReference type="Pfam" id="PF25975"/>
    </source>
</evidence>
<dbReference type="GO" id="GO:0046914">
    <property type="term" value="F:transition metal ion binding"/>
    <property type="evidence" value="ECO:0007669"/>
    <property type="project" value="TreeGrafter"/>
</dbReference>
<dbReference type="InterPro" id="IPR058792">
    <property type="entry name" value="Beta-barrel_RND_2"/>
</dbReference>
<dbReference type="GO" id="GO:0016020">
    <property type="term" value="C:membrane"/>
    <property type="evidence" value="ECO:0007669"/>
    <property type="project" value="InterPro"/>
</dbReference>
<dbReference type="Gene3D" id="2.40.50.100">
    <property type="match status" value="1"/>
</dbReference>
<dbReference type="GO" id="GO:0060003">
    <property type="term" value="P:copper ion export"/>
    <property type="evidence" value="ECO:0007669"/>
    <property type="project" value="TreeGrafter"/>
</dbReference>
<dbReference type="PANTHER" id="PTHR30097:SF15">
    <property type="entry name" value="CATION EFFLUX SYSTEM PROTEIN CUSB"/>
    <property type="match status" value="1"/>
</dbReference>
<evidence type="ECO:0000256" key="2">
    <source>
        <dbReference type="ARBA" id="ARBA00022448"/>
    </source>
</evidence>
<proteinExistence type="inferred from homology"/>
<dbReference type="NCBIfam" id="TIGR01730">
    <property type="entry name" value="RND_mfp"/>
    <property type="match status" value="1"/>
</dbReference>
<keyword evidence="4" id="KW-0105">Cadmium resistance</keyword>
<dbReference type="Pfam" id="PF25919">
    <property type="entry name" value="BSH_CusB"/>
    <property type="match status" value="1"/>
</dbReference>
<dbReference type="FunFam" id="2.40.30.170:FF:000010">
    <property type="entry name" value="Efflux RND transporter periplasmic adaptor subunit"/>
    <property type="match status" value="1"/>
</dbReference>
<keyword evidence="3" id="KW-0862">Zinc</keyword>
<dbReference type="Proteomes" id="UP000525298">
    <property type="component" value="Unassembled WGS sequence"/>
</dbReference>
<dbReference type="InterPro" id="IPR058790">
    <property type="entry name" value="BSH_CusB"/>
</dbReference>
<evidence type="ECO:0000259" key="9">
    <source>
        <dbReference type="Pfam" id="PF25954"/>
    </source>
</evidence>
<dbReference type="AlphaFoldDB" id="A0A7W0HL84"/>
<protein>
    <submittedName>
        <fullName evidence="11">Cu(I)/Ag(I) efflux system membrane fusion protein/cobalt-zinc-cadmium efflux system membrane fusion protein</fullName>
    </submittedName>
</protein>
<dbReference type="GO" id="GO:0015679">
    <property type="term" value="P:plasma membrane copper ion transport"/>
    <property type="evidence" value="ECO:0007669"/>
    <property type="project" value="TreeGrafter"/>
</dbReference>
<dbReference type="GO" id="GO:0022857">
    <property type="term" value="F:transmembrane transporter activity"/>
    <property type="evidence" value="ECO:0007669"/>
    <property type="project" value="InterPro"/>
</dbReference>
<keyword evidence="12" id="KW-1185">Reference proteome</keyword>
<feature type="compositionally biased region" description="Acidic residues" evidence="6">
    <location>
        <begin position="480"/>
        <end position="490"/>
    </location>
</feature>
<dbReference type="SUPFAM" id="SSF111369">
    <property type="entry name" value="HlyD-like secretion proteins"/>
    <property type="match status" value="1"/>
</dbReference>
<dbReference type="GO" id="GO:0030288">
    <property type="term" value="C:outer membrane-bounded periplasmic space"/>
    <property type="evidence" value="ECO:0007669"/>
    <property type="project" value="TreeGrafter"/>
</dbReference>
<reference evidence="11 12" key="1">
    <citation type="submission" date="2020-07" db="EMBL/GenBank/DDBJ databases">
        <title>Genomic Encyclopedia of Type Strains, Phase IV (KMG-IV): sequencing the most valuable type-strain genomes for metagenomic binning, comparative biology and taxonomic classification.</title>
        <authorList>
            <person name="Goeker M."/>
        </authorList>
    </citation>
    <scope>NUCLEOTIDE SEQUENCE [LARGE SCALE GENOMIC DNA]</scope>
    <source>
        <strain evidence="11 12">DSM 17721</strain>
    </source>
</reference>
<dbReference type="FunFam" id="2.40.420.20:FF:000006">
    <property type="entry name" value="RND family efflux transporter MFP subunit"/>
    <property type="match status" value="1"/>
</dbReference>
<gene>
    <name evidence="11" type="ORF">HNR65_002337</name>
</gene>
<dbReference type="InterPro" id="IPR051909">
    <property type="entry name" value="MFP_Cation_Efflux"/>
</dbReference>
<dbReference type="EMBL" id="JACDUS010000006">
    <property type="protein sequence ID" value="MBA2882003.1"/>
    <property type="molecule type" value="Genomic_DNA"/>
</dbReference>
<dbReference type="InterPro" id="IPR006143">
    <property type="entry name" value="RND_pump_MFP"/>
</dbReference>
<dbReference type="Pfam" id="PF25954">
    <property type="entry name" value="Beta-barrel_RND_2"/>
    <property type="match status" value="1"/>
</dbReference>
<evidence type="ECO:0000256" key="4">
    <source>
        <dbReference type="ARBA" id="ARBA00043263"/>
    </source>
</evidence>
<evidence type="ECO:0000259" key="8">
    <source>
        <dbReference type="Pfam" id="PF25919"/>
    </source>
</evidence>
<dbReference type="Gene3D" id="2.40.420.20">
    <property type="match status" value="1"/>
</dbReference>
<feature type="domain" description="CusB-like barrel-sandwich hybrid" evidence="8">
    <location>
        <begin position="181"/>
        <end position="301"/>
    </location>
</feature>
<evidence type="ECO:0000256" key="1">
    <source>
        <dbReference type="ARBA" id="ARBA00009477"/>
    </source>
</evidence>
<dbReference type="PANTHER" id="PTHR30097">
    <property type="entry name" value="CATION EFFLUX SYSTEM PROTEIN CUSB"/>
    <property type="match status" value="1"/>
</dbReference>
<comment type="caution">
    <text evidence="11">The sequence shown here is derived from an EMBL/GenBank/DDBJ whole genome shotgun (WGS) entry which is preliminary data.</text>
</comment>
<accession>A0A7W0HL84</accession>
<dbReference type="Pfam" id="PF19335">
    <property type="entry name" value="HMBD"/>
    <property type="match status" value="2"/>
</dbReference>
<dbReference type="GO" id="GO:0046686">
    <property type="term" value="P:response to cadmium ion"/>
    <property type="evidence" value="ECO:0007669"/>
    <property type="project" value="UniProtKB-KW"/>
</dbReference>
<dbReference type="RefSeq" id="WP_232364753.1">
    <property type="nucleotide sequence ID" value="NZ_JACDUS010000006.1"/>
</dbReference>
<dbReference type="Gene3D" id="2.40.30.170">
    <property type="match status" value="1"/>
</dbReference>
<dbReference type="Pfam" id="PF25975">
    <property type="entry name" value="CzcB_C"/>
    <property type="match status" value="1"/>
</dbReference>
<organism evidence="11 12">
    <name type="scientific">Desulfosalsimonas propionicica</name>
    <dbReference type="NCBI Taxonomy" id="332175"/>
    <lineage>
        <taxon>Bacteria</taxon>
        <taxon>Pseudomonadati</taxon>
        <taxon>Thermodesulfobacteriota</taxon>
        <taxon>Desulfobacteria</taxon>
        <taxon>Desulfobacterales</taxon>
        <taxon>Desulfosalsimonadaceae</taxon>
        <taxon>Desulfosalsimonas</taxon>
    </lineage>
</organism>
<feature type="region of interest" description="Disordered" evidence="6">
    <location>
        <begin position="453"/>
        <end position="505"/>
    </location>
</feature>